<protein>
    <submittedName>
        <fullName evidence="2">Uncharacterized protein</fullName>
    </submittedName>
</protein>
<organism evidence="2 3">
    <name type="scientific">Kwoniella dejecticola CBS 10117</name>
    <dbReference type="NCBI Taxonomy" id="1296121"/>
    <lineage>
        <taxon>Eukaryota</taxon>
        <taxon>Fungi</taxon>
        <taxon>Dikarya</taxon>
        <taxon>Basidiomycota</taxon>
        <taxon>Agaricomycotina</taxon>
        <taxon>Tremellomycetes</taxon>
        <taxon>Tremellales</taxon>
        <taxon>Cryptococcaceae</taxon>
        <taxon>Kwoniella</taxon>
    </lineage>
</organism>
<evidence type="ECO:0000313" key="2">
    <source>
        <dbReference type="EMBL" id="WWC65732.1"/>
    </source>
</evidence>
<dbReference type="Proteomes" id="UP000078595">
    <property type="component" value="Chromosome 11"/>
</dbReference>
<evidence type="ECO:0000256" key="1">
    <source>
        <dbReference type="SAM" id="MobiDB-lite"/>
    </source>
</evidence>
<evidence type="ECO:0000313" key="3">
    <source>
        <dbReference type="Proteomes" id="UP000078595"/>
    </source>
</evidence>
<feature type="region of interest" description="Disordered" evidence="1">
    <location>
        <begin position="142"/>
        <end position="162"/>
    </location>
</feature>
<name>A0AAJ8KYB9_9TREE</name>
<dbReference type="EMBL" id="CP144540">
    <property type="protein sequence ID" value="WWC65732.1"/>
    <property type="molecule type" value="Genomic_DNA"/>
</dbReference>
<reference evidence="2" key="1">
    <citation type="submission" date="2013-07" db="EMBL/GenBank/DDBJ databases">
        <authorList>
            <consortium name="The Broad Institute Genome Sequencing Platform"/>
            <person name="Cuomo C."/>
            <person name="Litvintseva A."/>
            <person name="Chen Y."/>
            <person name="Heitman J."/>
            <person name="Sun S."/>
            <person name="Springer D."/>
            <person name="Dromer F."/>
            <person name="Young S.K."/>
            <person name="Zeng Q."/>
            <person name="Gargeya S."/>
            <person name="Fitzgerald M."/>
            <person name="Abouelleil A."/>
            <person name="Alvarado L."/>
            <person name="Berlin A.M."/>
            <person name="Chapman S.B."/>
            <person name="Dewar J."/>
            <person name="Goldberg J."/>
            <person name="Griggs A."/>
            <person name="Gujja S."/>
            <person name="Hansen M."/>
            <person name="Howarth C."/>
            <person name="Imamovic A."/>
            <person name="Larimer J."/>
            <person name="McCowan C."/>
            <person name="Murphy C."/>
            <person name="Pearson M."/>
            <person name="Priest M."/>
            <person name="Roberts A."/>
            <person name="Saif S."/>
            <person name="Shea T."/>
            <person name="Sykes S."/>
            <person name="Wortman J."/>
            <person name="Nusbaum C."/>
            <person name="Birren B."/>
        </authorList>
    </citation>
    <scope>NUCLEOTIDE SEQUENCE</scope>
    <source>
        <strain evidence="2">CBS 10117</strain>
    </source>
</reference>
<keyword evidence="3" id="KW-1185">Reference proteome</keyword>
<dbReference type="RefSeq" id="XP_065825878.1">
    <property type="nucleotide sequence ID" value="XM_065969806.1"/>
</dbReference>
<dbReference type="GeneID" id="90830191"/>
<reference evidence="2" key="2">
    <citation type="submission" date="2024-02" db="EMBL/GenBank/DDBJ databases">
        <title>Comparative genomics of Cryptococcus and Kwoniella reveals pathogenesis evolution and contrasting modes of karyotype evolution via chromosome fusion or intercentromeric recombination.</title>
        <authorList>
            <person name="Coelho M.A."/>
            <person name="David-Palma M."/>
            <person name="Shea T."/>
            <person name="Bowers K."/>
            <person name="McGinley-Smith S."/>
            <person name="Mohammad A.W."/>
            <person name="Gnirke A."/>
            <person name="Yurkov A.M."/>
            <person name="Nowrousian M."/>
            <person name="Sun S."/>
            <person name="Cuomo C.A."/>
            <person name="Heitman J."/>
        </authorList>
    </citation>
    <scope>NUCLEOTIDE SEQUENCE</scope>
    <source>
        <strain evidence="2">CBS 10117</strain>
    </source>
</reference>
<dbReference type="KEGG" id="kdj:90830191"/>
<sequence>MTTLRNSSKAETHAEGTLSVGLTHQEVEALDTISKGFDTFTYGKPRSESTVRRKMLNDLINGSTTQLDSSKAGDHHYLWSSNSRSFRSRIQPSTEPDEGSIVGLIKDVKTIYRCRGFPAEAGMVISLLERVHGTNATSRGELKLNDNSIRGGGESAPIRERD</sequence>
<proteinExistence type="predicted"/>
<gene>
    <name evidence="2" type="ORF">I303_108354</name>
</gene>
<dbReference type="AlphaFoldDB" id="A0AAJ8KYB9"/>
<accession>A0AAJ8KYB9</accession>